<protein>
    <submittedName>
        <fullName evidence="2">Uncharacterized protein</fullName>
    </submittedName>
</protein>
<evidence type="ECO:0000256" key="1">
    <source>
        <dbReference type="SAM" id="MobiDB-lite"/>
    </source>
</evidence>
<gene>
    <name evidence="2" type="ORF">SKAU_G00319870</name>
</gene>
<sequence>MSKPQGDPGPRCAGEYLTTYSCDYRSPNEQTQRPAQPCRLRARTSSPPIIPALPRLAPMLSPFSQQACMKKPAKARPPVLKVDPPQTLQGVEPGSRAMQTIPARMDKTTQVRLARFDKATQLYPGEVENSP</sequence>
<evidence type="ECO:0000313" key="2">
    <source>
        <dbReference type="EMBL" id="KAJ8342059.1"/>
    </source>
</evidence>
<reference evidence="2" key="1">
    <citation type="journal article" date="2023" name="Science">
        <title>Genome structures resolve the early diversification of teleost fishes.</title>
        <authorList>
            <person name="Parey E."/>
            <person name="Louis A."/>
            <person name="Montfort J."/>
            <person name="Bouchez O."/>
            <person name="Roques C."/>
            <person name="Iampietro C."/>
            <person name="Lluch J."/>
            <person name="Castinel A."/>
            <person name="Donnadieu C."/>
            <person name="Desvignes T."/>
            <person name="Floi Bucao C."/>
            <person name="Jouanno E."/>
            <person name="Wen M."/>
            <person name="Mejri S."/>
            <person name="Dirks R."/>
            <person name="Jansen H."/>
            <person name="Henkel C."/>
            <person name="Chen W.J."/>
            <person name="Zahm M."/>
            <person name="Cabau C."/>
            <person name="Klopp C."/>
            <person name="Thompson A.W."/>
            <person name="Robinson-Rechavi M."/>
            <person name="Braasch I."/>
            <person name="Lecointre G."/>
            <person name="Bobe J."/>
            <person name="Postlethwait J.H."/>
            <person name="Berthelot C."/>
            <person name="Roest Crollius H."/>
            <person name="Guiguen Y."/>
        </authorList>
    </citation>
    <scope>NUCLEOTIDE SEQUENCE</scope>
    <source>
        <strain evidence="2">WJC10195</strain>
    </source>
</reference>
<proteinExistence type="predicted"/>
<accession>A0A9Q1IJS2</accession>
<dbReference type="OrthoDB" id="10566578at2759"/>
<feature type="region of interest" description="Disordered" evidence="1">
    <location>
        <begin position="23"/>
        <end position="51"/>
    </location>
</feature>
<comment type="caution">
    <text evidence="2">The sequence shown here is derived from an EMBL/GenBank/DDBJ whole genome shotgun (WGS) entry which is preliminary data.</text>
</comment>
<dbReference type="Proteomes" id="UP001152622">
    <property type="component" value="Chromosome 14"/>
</dbReference>
<dbReference type="AlphaFoldDB" id="A0A9Q1IJS2"/>
<dbReference type="EMBL" id="JAINUF010000014">
    <property type="protein sequence ID" value="KAJ8342059.1"/>
    <property type="molecule type" value="Genomic_DNA"/>
</dbReference>
<feature type="region of interest" description="Disordered" evidence="1">
    <location>
        <begin position="67"/>
        <end position="92"/>
    </location>
</feature>
<keyword evidence="3" id="KW-1185">Reference proteome</keyword>
<name>A0A9Q1IJS2_SYNKA</name>
<evidence type="ECO:0000313" key="3">
    <source>
        <dbReference type="Proteomes" id="UP001152622"/>
    </source>
</evidence>
<organism evidence="2 3">
    <name type="scientific">Synaphobranchus kaupii</name>
    <name type="common">Kaup's arrowtooth eel</name>
    <dbReference type="NCBI Taxonomy" id="118154"/>
    <lineage>
        <taxon>Eukaryota</taxon>
        <taxon>Metazoa</taxon>
        <taxon>Chordata</taxon>
        <taxon>Craniata</taxon>
        <taxon>Vertebrata</taxon>
        <taxon>Euteleostomi</taxon>
        <taxon>Actinopterygii</taxon>
        <taxon>Neopterygii</taxon>
        <taxon>Teleostei</taxon>
        <taxon>Anguilliformes</taxon>
        <taxon>Synaphobranchidae</taxon>
        <taxon>Synaphobranchus</taxon>
    </lineage>
</organism>